<keyword evidence="1" id="KW-1133">Transmembrane helix</keyword>
<comment type="caution">
    <text evidence="2">The sequence shown here is derived from an EMBL/GenBank/DDBJ whole genome shotgun (WGS) entry which is preliminary data.</text>
</comment>
<accession>A0A370LB63</accession>
<gene>
    <name evidence="2" type="ORF">DWE98_00910</name>
</gene>
<dbReference type="EMBL" id="QQTP01000001">
    <property type="protein sequence ID" value="RDJ29171.1"/>
    <property type="molecule type" value="Genomic_DNA"/>
</dbReference>
<organism evidence="2 3">
    <name type="scientific">Bosea caraganae</name>
    <dbReference type="NCBI Taxonomy" id="2763117"/>
    <lineage>
        <taxon>Bacteria</taxon>
        <taxon>Pseudomonadati</taxon>
        <taxon>Pseudomonadota</taxon>
        <taxon>Alphaproteobacteria</taxon>
        <taxon>Hyphomicrobiales</taxon>
        <taxon>Boseaceae</taxon>
        <taxon>Bosea</taxon>
    </lineage>
</organism>
<evidence type="ECO:0000313" key="3">
    <source>
        <dbReference type="Proteomes" id="UP000255207"/>
    </source>
</evidence>
<feature type="transmembrane region" description="Helical" evidence="1">
    <location>
        <begin position="70"/>
        <end position="90"/>
    </location>
</feature>
<keyword evidence="3" id="KW-1185">Reference proteome</keyword>
<keyword evidence="1" id="KW-0812">Transmembrane</keyword>
<evidence type="ECO:0000256" key="1">
    <source>
        <dbReference type="SAM" id="Phobius"/>
    </source>
</evidence>
<evidence type="ECO:0000313" key="2">
    <source>
        <dbReference type="EMBL" id="RDJ29171.1"/>
    </source>
</evidence>
<sequence>MTPDAAALFAIIILVVPMAYLLFAAPGFLFVKLDIPPVARLLRMMFGAYFLVLTVTAVIGAVMFAVAGPWAFVFGMGVLASTVMARVWFLRRIDAQIETWPADVGRRLRRLHCGGMLCNAIQLAVVMGSIPYVMIAPV</sequence>
<protein>
    <submittedName>
        <fullName evidence="2">Uncharacterized protein</fullName>
    </submittedName>
</protein>
<proteinExistence type="predicted"/>
<keyword evidence="1" id="KW-0472">Membrane</keyword>
<dbReference type="OrthoDB" id="7376430at2"/>
<feature type="transmembrane region" description="Helical" evidence="1">
    <location>
        <begin position="6"/>
        <end position="29"/>
    </location>
</feature>
<reference evidence="3" key="1">
    <citation type="submission" date="2018-07" db="EMBL/GenBank/DDBJ databases">
        <authorList>
            <person name="Safronova V.I."/>
            <person name="Chirak E.R."/>
            <person name="Sazanova A.L."/>
        </authorList>
    </citation>
    <scope>NUCLEOTIDE SEQUENCE [LARGE SCALE GENOMIC DNA]</scope>
    <source>
        <strain evidence="3">RCAM04685</strain>
    </source>
</reference>
<feature type="transmembrane region" description="Helical" evidence="1">
    <location>
        <begin position="41"/>
        <end position="64"/>
    </location>
</feature>
<dbReference type="RefSeq" id="WP_114827288.1">
    <property type="nucleotide sequence ID" value="NZ_QQTO01000019.1"/>
</dbReference>
<dbReference type="Proteomes" id="UP000255207">
    <property type="component" value="Unassembled WGS sequence"/>
</dbReference>
<name>A0A370LB63_9HYPH</name>
<feature type="transmembrane region" description="Helical" evidence="1">
    <location>
        <begin position="111"/>
        <end position="135"/>
    </location>
</feature>
<dbReference type="AlphaFoldDB" id="A0A370LB63"/>